<dbReference type="PANTHER" id="PTHR30388:SF4">
    <property type="entry name" value="MOLYBDENUM COFACTOR INSERTION CHAPERONE PAOD"/>
    <property type="match status" value="1"/>
</dbReference>
<dbReference type="HOGENOM" id="CLU_041115_3_1_0"/>
<dbReference type="Proteomes" id="UP000000263">
    <property type="component" value="Chromosome"/>
</dbReference>
<dbReference type="InterPro" id="IPR052698">
    <property type="entry name" value="MoCofactor_Util/Proc"/>
</dbReference>
<reference evidence="3 4" key="1">
    <citation type="submission" date="2007-08" db="EMBL/GenBank/DDBJ databases">
        <title>Complete sequence of Roseiflexus castenholzii DSM 13941.</title>
        <authorList>
            <consortium name="US DOE Joint Genome Institute"/>
            <person name="Copeland A."/>
            <person name="Lucas S."/>
            <person name="Lapidus A."/>
            <person name="Barry K."/>
            <person name="Glavina del Rio T."/>
            <person name="Dalin E."/>
            <person name="Tice H."/>
            <person name="Pitluck S."/>
            <person name="Thompson L.S."/>
            <person name="Brettin T."/>
            <person name="Bruce D."/>
            <person name="Detter J.C."/>
            <person name="Han C."/>
            <person name="Tapia R."/>
            <person name="Schmutz J."/>
            <person name="Larimer F."/>
            <person name="Land M."/>
            <person name="Hauser L."/>
            <person name="Kyrpides N."/>
            <person name="Mikhailova N."/>
            <person name="Bryant D.A."/>
            <person name="Hanada S."/>
            <person name="Tsukatani Y."/>
            <person name="Richardson P."/>
        </authorList>
    </citation>
    <scope>NUCLEOTIDE SEQUENCE [LARGE SCALE GENOMIC DNA]</scope>
    <source>
        <strain evidence="4">DSM 13941 / HLO8</strain>
    </source>
</reference>
<dbReference type="AlphaFoldDB" id="A7NIQ0"/>
<sequence>MEHTMTILYTTLKACLAAEQPVAVATIIDGTGQIGAKLLVRPGEALLGTLGDSILNEAVERDALAMLLRAESGIRSYTVADGDVQVFIETYPPPPTMFIVGAVHIAIPLVTFAKTLGFRTVVIDARGAFATPERFAHADELIHAWPDEVLPGRLTSNSFVVLLTHDPKLDDPALKVALPSPARYVGALGSPKTHARRLERLRADGVPEEQLARLHAPIGLKIGSDSPEEIAVSIIAEVVAARHGLTGR</sequence>
<dbReference type="Pfam" id="PF02625">
    <property type="entry name" value="XdhC_CoxI"/>
    <property type="match status" value="1"/>
</dbReference>
<proteinExistence type="predicted"/>
<dbReference type="KEGG" id="rca:Rcas_1256"/>
<feature type="domain" description="XdhC Rossmann" evidence="2">
    <location>
        <begin position="97"/>
        <end position="238"/>
    </location>
</feature>
<evidence type="ECO:0000313" key="4">
    <source>
        <dbReference type="Proteomes" id="UP000000263"/>
    </source>
</evidence>
<evidence type="ECO:0000259" key="1">
    <source>
        <dbReference type="Pfam" id="PF02625"/>
    </source>
</evidence>
<evidence type="ECO:0000259" key="2">
    <source>
        <dbReference type="Pfam" id="PF13478"/>
    </source>
</evidence>
<dbReference type="eggNOG" id="COG1975">
    <property type="taxonomic scope" value="Bacteria"/>
</dbReference>
<gene>
    <name evidence="3" type="ordered locus">Rcas_1256</name>
</gene>
<dbReference type="InterPro" id="IPR003777">
    <property type="entry name" value="XdhC_CoxI"/>
</dbReference>
<protein>
    <submittedName>
        <fullName evidence="3">Xanthine and CO dehydrogenase maturation factor XdhC/CoxF family-like protein</fullName>
    </submittedName>
</protein>
<keyword evidence="4" id="KW-1185">Reference proteome</keyword>
<dbReference type="Pfam" id="PF13478">
    <property type="entry name" value="XdhC_C"/>
    <property type="match status" value="1"/>
</dbReference>
<name>A7NIQ0_ROSCS</name>
<accession>A7NIQ0</accession>
<feature type="domain" description="XdhC- CoxI" evidence="1">
    <location>
        <begin position="15"/>
        <end position="77"/>
    </location>
</feature>
<dbReference type="EMBL" id="CP000804">
    <property type="protein sequence ID" value="ABU57353.1"/>
    <property type="molecule type" value="Genomic_DNA"/>
</dbReference>
<dbReference type="STRING" id="383372.Rcas_1256"/>
<evidence type="ECO:0000313" key="3">
    <source>
        <dbReference type="EMBL" id="ABU57353.1"/>
    </source>
</evidence>
<dbReference type="InterPro" id="IPR027051">
    <property type="entry name" value="XdhC_Rossmann_dom"/>
</dbReference>
<dbReference type="Gene3D" id="3.40.50.720">
    <property type="entry name" value="NAD(P)-binding Rossmann-like Domain"/>
    <property type="match status" value="1"/>
</dbReference>
<organism evidence="3 4">
    <name type="scientific">Roseiflexus castenholzii (strain DSM 13941 / HLO8)</name>
    <dbReference type="NCBI Taxonomy" id="383372"/>
    <lineage>
        <taxon>Bacteria</taxon>
        <taxon>Bacillati</taxon>
        <taxon>Chloroflexota</taxon>
        <taxon>Chloroflexia</taxon>
        <taxon>Chloroflexales</taxon>
        <taxon>Roseiflexineae</taxon>
        <taxon>Roseiflexaceae</taxon>
        <taxon>Roseiflexus</taxon>
    </lineage>
</organism>
<dbReference type="PANTHER" id="PTHR30388">
    <property type="entry name" value="ALDEHYDE OXIDOREDUCTASE MOLYBDENUM COFACTOR ASSEMBLY PROTEIN"/>
    <property type="match status" value="1"/>
</dbReference>